<dbReference type="AlphaFoldDB" id="A0ABD2NF37"/>
<dbReference type="Proteomes" id="UP001516400">
    <property type="component" value="Unassembled WGS sequence"/>
</dbReference>
<evidence type="ECO:0000313" key="1">
    <source>
        <dbReference type="EMBL" id="KAL3277378.1"/>
    </source>
</evidence>
<organism evidence="1 2">
    <name type="scientific">Cryptolaemus montrouzieri</name>
    <dbReference type="NCBI Taxonomy" id="559131"/>
    <lineage>
        <taxon>Eukaryota</taxon>
        <taxon>Metazoa</taxon>
        <taxon>Ecdysozoa</taxon>
        <taxon>Arthropoda</taxon>
        <taxon>Hexapoda</taxon>
        <taxon>Insecta</taxon>
        <taxon>Pterygota</taxon>
        <taxon>Neoptera</taxon>
        <taxon>Endopterygota</taxon>
        <taxon>Coleoptera</taxon>
        <taxon>Polyphaga</taxon>
        <taxon>Cucujiformia</taxon>
        <taxon>Coccinelloidea</taxon>
        <taxon>Coccinellidae</taxon>
        <taxon>Scymninae</taxon>
        <taxon>Scymnini</taxon>
        <taxon>Cryptolaemus</taxon>
    </lineage>
</organism>
<accession>A0ABD2NF37</accession>
<evidence type="ECO:0000313" key="2">
    <source>
        <dbReference type="Proteomes" id="UP001516400"/>
    </source>
</evidence>
<dbReference type="EMBL" id="JABFTP020000103">
    <property type="protein sequence ID" value="KAL3277378.1"/>
    <property type="molecule type" value="Genomic_DNA"/>
</dbReference>
<gene>
    <name evidence="1" type="ORF">HHI36_012727</name>
</gene>
<sequence>MIGIEFNITLFSQIFKDKIYCEEAMEDIQDIISHITCSIDSISSSHGLHEGSSTNPNLFSCFLRRRCPVNMAVKTLSSILESLNKALAFAVEGPLMARRACLRPRRLIQFSHTLKSRHRLFSILEVSKRIPRLRSYELQVSSSSGQ</sequence>
<keyword evidence="2" id="KW-1185">Reference proteome</keyword>
<protein>
    <submittedName>
        <fullName evidence="1">Uncharacterized protein</fullName>
    </submittedName>
</protein>
<proteinExistence type="predicted"/>
<reference evidence="1 2" key="1">
    <citation type="journal article" date="2021" name="BMC Biol.">
        <title>Horizontally acquired antibacterial genes associated with adaptive radiation of ladybird beetles.</title>
        <authorList>
            <person name="Li H.S."/>
            <person name="Tang X.F."/>
            <person name="Huang Y.H."/>
            <person name="Xu Z.Y."/>
            <person name="Chen M.L."/>
            <person name="Du X.Y."/>
            <person name="Qiu B.Y."/>
            <person name="Chen P.T."/>
            <person name="Zhang W."/>
            <person name="Slipinski A."/>
            <person name="Escalona H.E."/>
            <person name="Waterhouse R.M."/>
            <person name="Zwick A."/>
            <person name="Pang H."/>
        </authorList>
    </citation>
    <scope>NUCLEOTIDE SEQUENCE [LARGE SCALE GENOMIC DNA]</scope>
    <source>
        <strain evidence="1">SYSU2018</strain>
    </source>
</reference>
<comment type="caution">
    <text evidence="1">The sequence shown here is derived from an EMBL/GenBank/DDBJ whole genome shotgun (WGS) entry which is preliminary data.</text>
</comment>
<name>A0ABD2NF37_9CUCU</name>